<dbReference type="RefSeq" id="WP_114191119.1">
    <property type="nucleotide sequence ID" value="NZ_CP029295.1"/>
</dbReference>
<protein>
    <submittedName>
        <fullName evidence="1">Uncharacterized protein</fullName>
    </submittedName>
</protein>
<sequence length="309" mass="36987">MKKDDKTNKIYLFAYDEMANIEFFTRLFGLNVTHEKARLTGFIKCVNRDGNFFIKKDTNSFIEGMVFEISKEQLFLADKWKLMPIYDRFLVNVQLIEKNEILENVYVYSKIETSEYKIVTKSDEEPPKNISFFQNFMNFLSIQNEMNKYDLYDFLFVYKVEPKIKAYYENVDNPVGLISFKNTENHNEITTIPSVIVPFEINGNSYLSISVFNRNDYFNAIQYYEMFYQLNDYAKIEVQFTSFTTNINLDTFKNTKPDFILSLKEDKNISTNKYAEYEKAFELVVPEFKIEHWERFNDLVNFFFNKVKK</sequence>
<accession>A0A2Z5IQI8</accession>
<dbReference type="InterPro" id="IPR036568">
    <property type="entry name" value="GGCT-like_sf"/>
</dbReference>
<dbReference type="Proteomes" id="UP000252477">
    <property type="component" value="Chromosome"/>
</dbReference>
<dbReference type="InterPro" id="IPR013024">
    <property type="entry name" value="GGCT-like"/>
</dbReference>
<dbReference type="OrthoDB" id="394793at2"/>
<dbReference type="EMBL" id="CP029295">
    <property type="protein sequence ID" value="AXE61025.1"/>
    <property type="molecule type" value="Genomic_DNA"/>
</dbReference>
<proteinExistence type="predicted"/>
<gene>
    <name evidence="1" type="ORF">DA803_02940</name>
</gene>
<dbReference type="AlphaFoldDB" id="A0A2Z5IQI8"/>
<dbReference type="SUPFAM" id="SSF110857">
    <property type="entry name" value="Gamma-glutamyl cyclotransferase-like"/>
    <property type="match status" value="1"/>
</dbReference>
<reference evidence="1 2" key="1">
    <citation type="submission" date="2018-05" db="EMBL/GenBank/DDBJ databases">
        <title>Annotation of the Mycoplasma phocidae genome.</title>
        <authorList>
            <person name="Brown D.R."/>
            <person name="Kutish G.F."/>
            <person name="Frasca S.Jr."/>
        </authorList>
    </citation>
    <scope>NUCLEOTIDE SEQUENCE [LARGE SCALE GENOMIC DNA]</scope>
    <source>
        <strain evidence="1 2">105</strain>
    </source>
</reference>
<dbReference type="Gene3D" id="3.10.490.10">
    <property type="entry name" value="Gamma-glutamyl cyclotransferase-like"/>
    <property type="match status" value="1"/>
</dbReference>
<organism evidence="1 2">
    <name type="scientific">[Mycoplasma] phocae</name>
    <dbReference type="NCBI Taxonomy" id="142651"/>
    <lineage>
        <taxon>Bacteria</taxon>
        <taxon>Bacillati</taxon>
        <taxon>Mycoplasmatota</taxon>
        <taxon>Mycoplasmoidales</taxon>
        <taxon>Metamycoplasmataceae</taxon>
        <taxon>Metamycoplasma</taxon>
    </lineage>
</organism>
<dbReference type="KEGG" id="mpho:DA803_02940"/>
<dbReference type="CDD" id="cd06661">
    <property type="entry name" value="GGCT_like"/>
    <property type="match status" value="1"/>
</dbReference>
<evidence type="ECO:0000313" key="1">
    <source>
        <dbReference type="EMBL" id="AXE61025.1"/>
    </source>
</evidence>
<evidence type="ECO:0000313" key="2">
    <source>
        <dbReference type="Proteomes" id="UP000252477"/>
    </source>
</evidence>
<name>A0A2Z5IQI8_9BACT</name>
<keyword evidence="2" id="KW-1185">Reference proteome</keyword>